<proteinExistence type="predicted"/>
<comment type="caution">
    <text evidence="2">The sequence shown here is derived from an EMBL/GenBank/DDBJ whole genome shotgun (WGS) entry which is preliminary data.</text>
</comment>
<sequence>LDSETDFYLTGRLEKWTRGLTGRVATWSRVVESKVAKNHTISRIGGTADDNRPIVSLARVDASASSSIVREAREFSPGRWAGRAMMVKVECWWHKVEDPLFTKSHNMAAGEVEKRRWSCLGHALRMNKTRHPHAALRWAPPGRRKRGRPMGTTREKEEGEADGHHPGEGRGGGRWAPPGRRKRGRPMGTTREKEEGEADGHHPGEGRGGGRWAPPKEEGEADGHHPRKRGRPMGTTREKEEGEADGHHPGEGRGGGRWAPPGRRKRGRPMGTWRRTAEEEMKTAGKTGNELSWLAQDRDVWRRFVGA</sequence>
<feature type="region of interest" description="Disordered" evidence="1">
    <location>
        <begin position="131"/>
        <end position="290"/>
    </location>
</feature>
<reference evidence="2 3" key="1">
    <citation type="journal article" date="2023" name="Sci. Data">
        <title>Genome assembly of the Korean intertidal mud-creeper Batillaria attramentaria.</title>
        <authorList>
            <person name="Patra A.K."/>
            <person name="Ho P.T."/>
            <person name="Jun S."/>
            <person name="Lee S.J."/>
            <person name="Kim Y."/>
            <person name="Won Y.J."/>
        </authorList>
    </citation>
    <scope>NUCLEOTIDE SEQUENCE [LARGE SCALE GENOMIC DNA]</scope>
    <source>
        <strain evidence="2">Wonlab-2016</strain>
    </source>
</reference>
<feature type="compositionally biased region" description="Basic and acidic residues" evidence="1">
    <location>
        <begin position="236"/>
        <end position="251"/>
    </location>
</feature>
<keyword evidence="3" id="KW-1185">Reference proteome</keyword>
<protein>
    <submittedName>
        <fullName evidence="2">Uncharacterized protein</fullName>
    </submittedName>
</protein>
<dbReference type="EMBL" id="JACVVK020000036">
    <property type="protein sequence ID" value="KAK7500540.1"/>
    <property type="molecule type" value="Genomic_DNA"/>
</dbReference>
<organism evidence="2 3">
    <name type="scientific">Batillaria attramentaria</name>
    <dbReference type="NCBI Taxonomy" id="370345"/>
    <lineage>
        <taxon>Eukaryota</taxon>
        <taxon>Metazoa</taxon>
        <taxon>Spiralia</taxon>
        <taxon>Lophotrochozoa</taxon>
        <taxon>Mollusca</taxon>
        <taxon>Gastropoda</taxon>
        <taxon>Caenogastropoda</taxon>
        <taxon>Sorbeoconcha</taxon>
        <taxon>Cerithioidea</taxon>
        <taxon>Batillariidae</taxon>
        <taxon>Batillaria</taxon>
    </lineage>
</organism>
<feature type="compositionally biased region" description="Basic and acidic residues" evidence="1">
    <location>
        <begin position="190"/>
        <end position="205"/>
    </location>
</feature>
<evidence type="ECO:0000313" key="2">
    <source>
        <dbReference type="EMBL" id="KAK7500540.1"/>
    </source>
</evidence>
<evidence type="ECO:0000256" key="1">
    <source>
        <dbReference type="SAM" id="MobiDB-lite"/>
    </source>
</evidence>
<gene>
    <name evidence="2" type="ORF">BaRGS_00008115</name>
</gene>
<dbReference type="AlphaFoldDB" id="A0ABD0LM04"/>
<name>A0ABD0LM04_9CAEN</name>
<feature type="compositionally biased region" description="Basic and acidic residues" evidence="1">
    <location>
        <begin position="214"/>
        <end position="224"/>
    </location>
</feature>
<accession>A0ABD0LM04</accession>
<feature type="non-terminal residue" evidence="2">
    <location>
        <position position="1"/>
    </location>
</feature>
<feature type="compositionally biased region" description="Basic and acidic residues" evidence="1">
    <location>
        <begin position="153"/>
        <end position="168"/>
    </location>
</feature>
<evidence type="ECO:0000313" key="3">
    <source>
        <dbReference type="Proteomes" id="UP001519460"/>
    </source>
</evidence>
<dbReference type="Proteomes" id="UP001519460">
    <property type="component" value="Unassembled WGS sequence"/>
</dbReference>